<feature type="region of interest" description="Disordered" evidence="1">
    <location>
        <begin position="65"/>
        <end position="85"/>
    </location>
</feature>
<proteinExistence type="predicted"/>
<sequence>MRPSGPSEKQRATFRQWLPLFCGVPLAGLLVWSLTPAEPPCAYLLSQADSSPVATPARVVFVAPGEEASPPPRSEGTSWTCSSEGVSVPARPVHVSAPMFENPDTLVEATSITLHLSSTPVTREGHVLTLEEGRLLVLPQPGLAAALPEGDIAEPVITVDLGGSVTTARYRPPLQDRTGATPGK</sequence>
<feature type="compositionally biased region" description="Polar residues" evidence="1">
    <location>
        <begin position="75"/>
        <end position="85"/>
    </location>
</feature>
<evidence type="ECO:0000256" key="1">
    <source>
        <dbReference type="SAM" id="MobiDB-lite"/>
    </source>
</evidence>
<evidence type="ECO:0000313" key="2">
    <source>
        <dbReference type="EMBL" id="REG27785.1"/>
    </source>
</evidence>
<dbReference type="EMBL" id="QUMU01000009">
    <property type="protein sequence ID" value="REG27785.1"/>
    <property type="molecule type" value="Genomic_DNA"/>
</dbReference>
<keyword evidence="3" id="KW-1185">Reference proteome</keyword>
<evidence type="ECO:0000313" key="3">
    <source>
        <dbReference type="Proteomes" id="UP000256345"/>
    </source>
</evidence>
<protein>
    <submittedName>
        <fullName evidence="2">Uncharacterized protein</fullName>
    </submittedName>
</protein>
<organism evidence="2 3">
    <name type="scientific">Archangium gephyra</name>
    <dbReference type="NCBI Taxonomy" id="48"/>
    <lineage>
        <taxon>Bacteria</taxon>
        <taxon>Pseudomonadati</taxon>
        <taxon>Myxococcota</taxon>
        <taxon>Myxococcia</taxon>
        <taxon>Myxococcales</taxon>
        <taxon>Cystobacterineae</taxon>
        <taxon>Archangiaceae</taxon>
        <taxon>Archangium</taxon>
    </lineage>
</organism>
<reference evidence="2 3" key="1">
    <citation type="submission" date="2018-08" db="EMBL/GenBank/DDBJ databases">
        <title>Genomic Encyclopedia of Archaeal and Bacterial Type Strains, Phase II (KMG-II): from individual species to whole genera.</title>
        <authorList>
            <person name="Goeker M."/>
        </authorList>
    </citation>
    <scope>NUCLEOTIDE SEQUENCE [LARGE SCALE GENOMIC DNA]</scope>
    <source>
        <strain evidence="2 3">DSM 2261</strain>
    </source>
</reference>
<accession>A0ABX9JVF1</accession>
<gene>
    <name evidence="2" type="ORF">ATI61_109122</name>
</gene>
<comment type="caution">
    <text evidence="2">The sequence shown here is derived from an EMBL/GenBank/DDBJ whole genome shotgun (WGS) entry which is preliminary data.</text>
</comment>
<dbReference type="RefSeq" id="WP_147333047.1">
    <property type="nucleotide sequence ID" value="NZ_CP011509.1"/>
</dbReference>
<dbReference type="Proteomes" id="UP000256345">
    <property type="component" value="Unassembled WGS sequence"/>
</dbReference>
<name>A0ABX9JVF1_9BACT</name>